<evidence type="ECO:0000313" key="2">
    <source>
        <dbReference type="Proteomes" id="UP000789366"/>
    </source>
</evidence>
<accession>A0ACA9PGA4</accession>
<proteinExistence type="predicted"/>
<feature type="non-terminal residue" evidence="1">
    <location>
        <position position="1"/>
    </location>
</feature>
<keyword evidence="2" id="KW-1185">Reference proteome</keyword>
<sequence>NIAIKKIKCPYNKSRCYGNFVVQKRSKNTANAPDEWFIGCSCWWEQEKGKHFFQALKKDINPILLNKLFKNELINLLNDTNSCSVILSTKSHSNLIKATFGTNYLSEVHVSLNNIDKLRHLVSKVQKEQNPYGQEILGLTYNIWKRKKEYDDYVQQAGSLNHLYSFIKEDIWYNAPDNTNVAE</sequence>
<name>A0ACA9PGA4_9GLOM</name>
<feature type="non-terminal residue" evidence="1">
    <location>
        <position position="183"/>
    </location>
</feature>
<gene>
    <name evidence="1" type="ORF">SPELUC_LOCUS11719</name>
</gene>
<comment type="caution">
    <text evidence="1">The sequence shown here is derived from an EMBL/GenBank/DDBJ whole genome shotgun (WGS) entry which is preliminary data.</text>
</comment>
<evidence type="ECO:0000313" key="1">
    <source>
        <dbReference type="EMBL" id="CAG8709405.1"/>
    </source>
</evidence>
<organism evidence="1 2">
    <name type="scientific">Cetraspora pellucida</name>
    <dbReference type="NCBI Taxonomy" id="1433469"/>
    <lineage>
        <taxon>Eukaryota</taxon>
        <taxon>Fungi</taxon>
        <taxon>Fungi incertae sedis</taxon>
        <taxon>Mucoromycota</taxon>
        <taxon>Glomeromycotina</taxon>
        <taxon>Glomeromycetes</taxon>
        <taxon>Diversisporales</taxon>
        <taxon>Gigasporaceae</taxon>
        <taxon>Cetraspora</taxon>
    </lineage>
</organism>
<protein>
    <submittedName>
        <fullName evidence="1">5703_t:CDS:1</fullName>
    </submittedName>
</protein>
<dbReference type="EMBL" id="CAJVPW010025614">
    <property type="protein sequence ID" value="CAG8709405.1"/>
    <property type="molecule type" value="Genomic_DNA"/>
</dbReference>
<dbReference type="Proteomes" id="UP000789366">
    <property type="component" value="Unassembled WGS sequence"/>
</dbReference>
<reference evidence="1" key="1">
    <citation type="submission" date="2021-06" db="EMBL/GenBank/DDBJ databases">
        <authorList>
            <person name="Kallberg Y."/>
            <person name="Tangrot J."/>
            <person name="Rosling A."/>
        </authorList>
    </citation>
    <scope>NUCLEOTIDE SEQUENCE</scope>
    <source>
        <strain evidence="1">28 12/20/2015</strain>
    </source>
</reference>